<dbReference type="EMBL" id="CAJVPY010015021">
    <property type="protein sequence ID" value="CAG8749520.1"/>
    <property type="molecule type" value="Genomic_DNA"/>
</dbReference>
<keyword evidence="2" id="KW-1185">Reference proteome</keyword>
<proteinExistence type="predicted"/>
<dbReference type="OrthoDB" id="2433875at2759"/>
<name>A0A9N9NNK0_9GLOM</name>
<reference evidence="1" key="1">
    <citation type="submission" date="2021-06" db="EMBL/GenBank/DDBJ databases">
        <authorList>
            <person name="Kallberg Y."/>
            <person name="Tangrot J."/>
            <person name="Rosling A."/>
        </authorList>
    </citation>
    <scope>NUCLEOTIDE SEQUENCE</scope>
    <source>
        <strain evidence="1">MA453B</strain>
    </source>
</reference>
<dbReference type="Proteomes" id="UP000789405">
    <property type="component" value="Unassembled WGS sequence"/>
</dbReference>
<organism evidence="1 2">
    <name type="scientific">Dentiscutata erythropus</name>
    <dbReference type="NCBI Taxonomy" id="1348616"/>
    <lineage>
        <taxon>Eukaryota</taxon>
        <taxon>Fungi</taxon>
        <taxon>Fungi incertae sedis</taxon>
        <taxon>Mucoromycota</taxon>
        <taxon>Glomeromycotina</taxon>
        <taxon>Glomeromycetes</taxon>
        <taxon>Diversisporales</taxon>
        <taxon>Gigasporaceae</taxon>
        <taxon>Dentiscutata</taxon>
    </lineage>
</organism>
<dbReference type="AlphaFoldDB" id="A0A9N9NNK0"/>
<evidence type="ECO:0000313" key="2">
    <source>
        <dbReference type="Proteomes" id="UP000789405"/>
    </source>
</evidence>
<sequence length="197" mass="21388">EDSSAKNIRRDVEIAEIKAEIVKLKDNNEENKELTQDISPERVDNVHNSISDQCDNATSCPRQNSHRKKGAKNIVQLIADGIKDDAQSNDKATPCDVISIESLCQNSSIDSLLSLVQLFDKADDAEYGAILSSLMTEISAGGPGQNSAEVSELIASIPFTYDSNYLGNSSFTPQIALAEAYFNDPMPSSMKKGTNEV</sequence>
<evidence type="ECO:0000313" key="1">
    <source>
        <dbReference type="EMBL" id="CAG8749520.1"/>
    </source>
</evidence>
<protein>
    <submittedName>
        <fullName evidence="1">13791_t:CDS:1</fullName>
    </submittedName>
</protein>
<feature type="non-terminal residue" evidence="1">
    <location>
        <position position="197"/>
    </location>
</feature>
<comment type="caution">
    <text evidence="1">The sequence shown here is derived from an EMBL/GenBank/DDBJ whole genome shotgun (WGS) entry which is preliminary data.</text>
</comment>
<gene>
    <name evidence="1" type="ORF">DERYTH_LOCUS16759</name>
</gene>
<accession>A0A9N9NNK0</accession>